<evidence type="ECO:0000256" key="2">
    <source>
        <dbReference type="ARBA" id="ARBA00022475"/>
    </source>
</evidence>
<evidence type="ECO:0000256" key="8">
    <source>
        <dbReference type="ARBA" id="ARBA00023224"/>
    </source>
</evidence>
<evidence type="ECO:0000313" key="12">
    <source>
        <dbReference type="Proteomes" id="UP000189704"/>
    </source>
</evidence>
<dbReference type="GO" id="GO:0005886">
    <property type="term" value="C:plasma membrane"/>
    <property type="evidence" value="ECO:0007669"/>
    <property type="project" value="UniProtKB-SubCell"/>
</dbReference>
<keyword evidence="8" id="KW-0807">Transducer</keyword>
<dbReference type="PRINTS" id="PR00237">
    <property type="entry name" value="GPCRRHODOPSN"/>
</dbReference>
<dbReference type="Gene3D" id="1.20.1070.10">
    <property type="entry name" value="Rhodopsin 7-helix transmembrane proteins"/>
    <property type="match status" value="1"/>
</dbReference>
<feature type="transmembrane region" description="Helical" evidence="10">
    <location>
        <begin position="106"/>
        <end position="132"/>
    </location>
</feature>
<organism evidence="12 13">
    <name type="scientific">Carlito syrichta</name>
    <name type="common">Philippine tarsier</name>
    <name type="synonym">Tarsius syrichta</name>
    <dbReference type="NCBI Taxonomy" id="1868482"/>
    <lineage>
        <taxon>Eukaryota</taxon>
        <taxon>Metazoa</taxon>
        <taxon>Chordata</taxon>
        <taxon>Craniata</taxon>
        <taxon>Vertebrata</taxon>
        <taxon>Euteleostomi</taxon>
        <taxon>Mammalia</taxon>
        <taxon>Eutheria</taxon>
        <taxon>Euarchontoglires</taxon>
        <taxon>Primates</taxon>
        <taxon>Haplorrhini</taxon>
        <taxon>Tarsiiformes</taxon>
        <taxon>Tarsiidae</taxon>
        <taxon>Carlito</taxon>
    </lineage>
</organism>
<evidence type="ECO:0000256" key="4">
    <source>
        <dbReference type="ARBA" id="ARBA00022989"/>
    </source>
</evidence>
<dbReference type="PRINTS" id="PR02108">
    <property type="entry name" value="MRGPCRFAMILY"/>
</dbReference>
<gene>
    <name evidence="13" type="primary">MRGPRD</name>
</gene>
<accession>A0A1U7U5H5</accession>
<comment type="subcellular location">
    <subcellularLocation>
        <location evidence="1">Cell membrane</location>
        <topology evidence="1">Multi-pass membrane protein</topology>
    </subcellularLocation>
</comment>
<dbReference type="AlphaFoldDB" id="A0A1U7U5H5"/>
<dbReference type="InterPro" id="IPR000276">
    <property type="entry name" value="GPCR_Rhodpsn"/>
</dbReference>
<keyword evidence="2" id="KW-1003">Cell membrane</keyword>
<dbReference type="SUPFAM" id="SSF81321">
    <property type="entry name" value="Family A G protein-coupled receptor-like"/>
    <property type="match status" value="1"/>
</dbReference>
<dbReference type="OrthoDB" id="9631784at2759"/>
<evidence type="ECO:0000256" key="7">
    <source>
        <dbReference type="ARBA" id="ARBA00023170"/>
    </source>
</evidence>
<reference evidence="13" key="1">
    <citation type="submission" date="2025-08" db="UniProtKB">
        <authorList>
            <consortium name="RefSeq"/>
        </authorList>
    </citation>
    <scope>IDENTIFICATION</scope>
</reference>
<feature type="transmembrane region" description="Helical" evidence="10">
    <location>
        <begin position="64"/>
        <end position="86"/>
    </location>
</feature>
<feature type="transmembrane region" description="Helical" evidence="10">
    <location>
        <begin position="217"/>
        <end position="242"/>
    </location>
</feature>
<dbReference type="CTD" id="116512"/>
<dbReference type="KEGG" id="csyr:103271815"/>
<dbReference type="GO" id="GO:0004930">
    <property type="term" value="F:G protein-coupled receptor activity"/>
    <property type="evidence" value="ECO:0007669"/>
    <property type="project" value="UniProtKB-KW"/>
</dbReference>
<dbReference type="RefSeq" id="XP_008067504.1">
    <property type="nucleotide sequence ID" value="XM_008069313.1"/>
</dbReference>
<dbReference type="Proteomes" id="UP000189704">
    <property type="component" value="Unplaced"/>
</dbReference>
<evidence type="ECO:0000256" key="3">
    <source>
        <dbReference type="ARBA" id="ARBA00022692"/>
    </source>
</evidence>
<dbReference type="Pfam" id="PF00001">
    <property type="entry name" value="7tm_1"/>
    <property type="match status" value="1"/>
</dbReference>
<dbReference type="PRINTS" id="PR02110">
    <property type="entry name" value="MRGPCRD"/>
</dbReference>
<dbReference type="InterPro" id="IPR017452">
    <property type="entry name" value="GPCR_Rhodpsn_7TM"/>
</dbReference>
<keyword evidence="12" id="KW-1185">Reference proteome</keyword>
<dbReference type="InterPro" id="IPR026234">
    <property type="entry name" value="MRGPCRFAMILY"/>
</dbReference>
<evidence type="ECO:0000256" key="6">
    <source>
        <dbReference type="ARBA" id="ARBA00023136"/>
    </source>
</evidence>
<name>A0A1U7U5H5_CARSF</name>
<keyword evidence="7 13" id="KW-0675">Receptor</keyword>
<keyword evidence="6 10" id="KW-0472">Membrane</keyword>
<dbReference type="PANTHER" id="PTHR11334">
    <property type="entry name" value="MAS-RELATED G-PROTEIN COUPLED RECEPTOR"/>
    <property type="match status" value="1"/>
</dbReference>
<keyword evidence="5" id="KW-0297">G-protein coupled receptor</keyword>
<feature type="transmembrane region" description="Helical" evidence="10">
    <location>
        <begin position="25"/>
        <end position="52"/>
    </location>
</feature>
<evidence type="ECO:0000256" key="5">
    <source>
        <dbReference type="ARBA" id="ARBA00023040"/>
    </source>
</evidence>
<evidence type="ECO:0000256" key="9">
    <source>
        <dbReference type="ARBA" id="ARBA00061394"/>
    </source>
</evidence>
<sequence>MNQTPNGSSTPLSALNTPREATLHAAYLAVSALTMFTCVCGMAGNGLVVWLLGFRLQRTPFCTYVLNLAGADLLFLLCMASMLSLETRPLAGARALAHEAIERVKFFAYTAGLSLLMAISAQRCLSVLFPLWVKGHQHRSLPALVCALLWALALLLNTFTTLFCGRLWRADPRRCFMVDMTLSALIMGVFTPVMTVSSVTLFVQVRRSARQWQRRSTHLYVIVLASVLVFLVCSLPLGLYWFVLFWVGLPPDVLLVYACVSRLSSSVSSSANPAIYFLVGARRSLRLRGSLKVVLLQALQEEPELGGGETPPTDSDKAGA</sequence>
<keyword evidence="3 10" id="KW-0812">Transmembrane</keyword>
<feature type="transmembrane region" description="Helical" evidence="10">
    <location>
        <begin position="180"/>
        <end position="205"/>
    </location>
</feature>
<proteinExistence type="inferred from homology"/>
<evidence type="ECO:0000259" key="11">
    <source>
        <dbReference type="PROSITE" id="PS50262"/>
    </source>
</evidence>
<feature type="transmembrane region" description="Helical" evidence="10">
    <location>
        <begin position="144"/>
        <end position="168"/>
    </location>
</feature>
<dbReference type="InterPro" id="IPR026232">
    <property type="entry name" value="MRGPCRD"/>
</dbReference>
<feature type="domain" description="G-protein coupled receptors family 1 profile" evidence="11">
    <location>
        <begin position="44"/>
        <end position="276"/>
    </location>
</feature>
<evidence type="ECO:0000313" key="13">
    <source>
        <dbReference type="RefSeq" id="XP_008067504.1"/>
    </source>
</evidence>
<dbReference type="FunFam" id="1.20.1070.10:FF:000193">
    <property type="entry name" value="Mas-related G-protein coupled receptor member E"/>
    <property type="match status" value="1"/>
</dbReference>
<evidence type="ECO:0000256" key="1">
    <source>
        <dbReference type="ARBA" id="ARBA00004651"/>
    </source>
</evidence>
<protein>
    <submittedName>
        <fullName evidence="13">Mas-related G-protein coupled receptor member D</fullName>
    </submittedName>
</protein>
<dbReference type="GeneID" id="103271815"/>
<comment type="similarity">
    <text evidence="9">Belongs to the G-protein coupled receptor 1 family. Mas subfamily.</text>
</comment>
<evidence type="ECO:0000256" key="10">
    <source>
        <dbReference type="SAM" id="Phobius"/>
    </source>
</evidence>
<dbReference type="PROSITE" id="PS50262">
    <property type="entry name" value="G_PROTEIN_RECEP_F1_2"/>
    <property type="match status" value="1"/>
</dbReference>
<keyword evidence="4 10" id="KW-1133">Transmembrane helix</keyword>
<dbReference type="PANTHER" id="PTHR11334:SF57">
    <property type="entry name" value="MAS-RELATED G-PROTEIN COUPLED RECEPTOR MEMBER D"/>
    <property type="match status" value="1"/>
</dbReference>